<evidence type="ECO:0000256" key="7">
    <source>
        <dbReference type="SAM" id="Phobius"/>
    </source>
</evidence>
<evidence type="ECO:0000313" key="9">
    <source>
        <dbReference type="Proteomes" id="UP000756346"/>
    </source>
</evidence>
<dbReference type="EMBL" id="JAGTJQ010000004">
    <property type="protein sequence ID" value="KAH7032576.1"/>
    <property type="molecule type" value="Genomic_DNA"/>
</dbReference>
<comment type="similarity">
    <text evidence="2">Belongs to the ADIPOR family.</text>
</comment>
<dbReference type="RefSeq" id="XP_046013408.1">
    <property type="nucleotide sequence ID" value="XM_046161833.1"/>
</dbReference>
<dbReference type="PANTHER" id="PTHR20855:SF52">
    <property type="entry name" value="ADIPONECTIN RECEPTOR PROTEIN"/>
    <property type="match status" value="1"/>
</dbReference>
<dbReference type="GO" id="GO:0016020">
    <property type="term" value="C:membrane"/>
    <property type="evidence" value="ECO:0007669"/>
    <property type="project" value="UniProtKB-SubCell"/>
</dbReference>
<dbReference type="Pfam" id="PF03006">
    <property type="entry name" value="HlyIII"/>
    <property type="match status" value="1"/>
</dbReference>
<evidence type="ECO:0000313" key="8">
    <source>
        <dbReference type="EMBL" id="KAH7032576.1"/>
    </source>
</evidence>
<keyword evidence="3 7" id="KW-0812">Transmembrane</keyword>
<evidence type="ECO:0000256" key="4">
    <source>
        <dbReference type="ARBA" id="ARBA00022989"/>
    </source>
</evidence>
<dbReference type="Proteomes" id="UP000756346">
    <property type="component" value="Unassembled WGS sequence"/>
</dbReference>
<feature type="transmembrane region" description="Helical" evidence="7">
    <location>
        <begin position="157"/>
        <end position="176"/>
    </location>
</feature>
<comment type="subcellular location">
    <subcellularLocation>
        <location evidence="1">Membrane</location>
        <topology evidence="1">Multi-pass membrane protein</topology>
    </subcellularLocation>
</comment>
<evidence type="ECO:0000256" key="3">
    <source>
        <dbReference type="ARBA" id="ARBA00022692"/>
    </source>
</evidence>
<protein>
    <submittedName>
        <fullName evidence="8">MPR-typeG-protein-coupled receptor</fullName>
    </submittedName>
</protein>
<dbReference type="GO" id="GO:0038023">
    <property type="term" value="F:signaling receptor activity"/>
    <property type="evidence" value="ECO:0007669"/>
    <property type="project" value="TreeGrafter"/>
</dbReference>
<proteinExistence type="inferred from homology"/>
<evidence type="ECO:0000256" key="2">
    <source>
        <dbReference type="ARBA" id="ARBA00007018"/>
    </source>
</evidence>
<keyword evidence="8" id="KW-0675">Receptor</keyword>
<evidence type="ECO:0000256" key="6">
    <source>
        <dbReference type="PIRSR" id="PIRSR604254-1"/>
    </source>
</evidence>
<feature type="transmembrane region" description="Helical" evidence="7">
    <location>
        <begin position="127"/>
        <end position="145"/>
    </location>
</feature>
<dbReference type="GO" id="GO:0006882">
    <property type="term" value="P:intracellular zinc ion homeostasis"/>
    <property type="evidence" value="ECO:0007669"/>
    <property type="project" value="TreeGrafter"/>
</dbReference>
<feature type="transmembrane region" description="Helical" evidence="7">
    <location>
        <begin position="188"/>
        <end position="208"/>
    </location>
</feature>
<keyword evidence="9" id="KW-1185">Reference proteome</keyword>
<dbReference type="GO" id="GO:0046872">
    <property type="term" value="F:metal ion binding"/>
    <property type="evidence" value="ECO:0007669"/>
    <property type="project" value="UniProtKB-KW"/>
</dbReference>
<feature type="binding site" evidence="6">
    <location>
        <position position="111"/>
    </location>
    <ligand>
        <name>Zn(2+)</name>
        <dbReference type="ChEBI" id="CHEBI:29105"/>
    </ligand>
</feature>
<sequence length="284" mass="31511">MSPITKVSGVQGQQGQLSSKELMLYHEIPSWQQDNEFVLSGYRPVSGSLCRSLRSVLYMHNETVNIVSHALGCIAFTTIPFFLPPMHHPIISRYCFGVAFYDCTDVENIFHFVSNHSRMWARACNRLDYLGIVVLVWSANAPVVRYALSGLPDLQRIYSLINIITAAMSVGFTFGHHFGLSAFRKWRVLFYSASGLGSLASLVHGLQIKGWAVLGNQLPLGWLACTMSLNLIAAAAYASRIPERWFPYRFDLVGASHQIFHVLVLVATFTHLAGLLAASQSAAM</sequence>
<dbReference type="OrthoDB" id="529367at2759"/>
<keyword evidence="5 7" id="KW-0472">Membrane</keyword>
<evidence type="ECO:0000256" key="5">
    <source>
        <dbReference type="ARBA" id="ARBA00023136"/>
    </source>
</evidence>
<keyword evidence="6" id="KW-0479">Metal-binding</keyword>
<keyword evidence="6" id="KW-0862">Zinc</keyword>
<gene>
    <name evidence="8" type="ORF">B0I36DRAFT_406992</name>
</gene>
<keyword evidence="4 7" id="KW-1133">Transmembrane helix</keyword>
<dbReference type="PANTHER" id="PTHR20855">
    <property type="entry name" value="ADIPOR/PROGESTIN RECEPTOR-RELATED"/>
    <property type="match status" value="1"/>
</dbReference>
<name>A0A9P9BR74_9PEZI</name>
<dbReference type="AlphaFoldDB" id="A0A9P9BR74"/>
<organism evidence="8 9">
    <name type="scientific">Microdochium trichocladiopsis</name>
    <dbReference type="NCBI Taxonomy" id="1682393"/>
    <lineage>
        <taxon>Eukaryota</taxon>
        <taxon>Fungi</taxon>
        <taxon>Dikarya</taxon>
        <taxon>Ascomycota</taxon>
        <taxon>Pezizomycotina</taxon>
        <taxon>Sordariomycetes</taxon>
        <taxon>Xylariomycetidae</taxon>
        <taxon>Xylariales</taxon>
        <taxon>Microdochiaceae</taxon>
        <taxon>Microdochium</taxon>
    </lineage>
</organism>
<comment type="caution">
    <text evidence="8">The sequence shown here is derived from an EMBL/GenBank/DDBJ whole genome shotgun (WGS) entry which is preliminary data.</text>
</comment>
<feature type="transmembrane region" description="Helical" evidence="7">
    <location>
        <begin position="259"/>
        <end position="278"/>
    </location>
</feature>
<feature type="binding site" evidence="6">
    <location>
        <position position="257"/>
    </location>
    <ligand>
        <name>Zn(2+)</name>
        <dbReference type="ChEBI" id="CHEBI:29105"/>
    </ligand>
</feature>
<dbReference type="InterPro" id="IPR004254">
    <property type="entry name" value="AdipoR/HlyIII-related"/>
</dbReference>
<accession>A0A9P9BR74</accession>
<evidence type="ECO:0000256" key="1">
    <source>
        <dbReference type="ARBA" id="ARBA00004141"/>
    </source>
</evidence>
<feature type="binding site" evidence="6">
    <location>
        <position position="261"/>
    </location>
    <ligand>
        <name>Zn(2+)</name>
        <dbReference type="ChEBI" id="CHEBI:29105"/>
    </ligand>
</feature>
<dbReference type="GeneID" id="70191379"/>
<feature type="transmembrane region" description="Helical" evidence="7">
    <location>
        <begin position="220"/>
        <end position="238"/>
    </location>
</feature>
<reference evidence="8" key="1">
    <citation type="journal article" date="2021" name="Nat. Commun.">
        <title>Genetic determinants of endophytism in the Arabidopsis root mycobiome.</title>
        <authorList>
            <person name="Mesny F."/>
            <person name="Miyauchi S."/>
            <person name="Thiergart T."/>
            <person name="Pickel B."/>
            <person name="Atanasova L."/>
            <person name="Karlsson M."/>
            <person name="Huettel B."/>
            <person name="Barry K.W."/>
            <person name="Haridas S."/>
            <person name="Chen C."/>
            <person name="Bauer D."/>
            <person name="Andreopoulos W."/>
            <person name="Pangilinan J."/>
            <person name="LaButti K."/>
            <person name="Riley R."/>
            <person name="Lipzen A."/>
            <person name="Clum A."/>
            <person name="Drula E."/>
            <person name="Henrissat B."/>
            <person name="Kohler A."/>
            <person name="Grigoriev I.V."/>
            <person name="Martin F.M."/>
            <person name="Hacquard S."/>
        </authorList>
    </citation>
    <scope>NUCLEOTIDE SEQUENCE</scope>
    <source>
        <strain evidence="8">MPI-CAGE-CH-0230</strain>
    </source>
</reference>